<keyword evidence="8" id="KW-1185">Reference proteome</keyword>
<keyword evidence="2 5" id="KW-0863">Zinc-finger</keyword>
<name>A0A835DLU9_TETSI</name>
<dbReference type="OMA" id="ACLFDHP"/>
<reference evidence="7 8" key="1">
    <citation type="submission" date="2020-04" db="EMBL/GenBank/DDBJ databases">
        <title>Plant Genome Project.</title>
        <authorList>
            <person name="Zhang R.-G."/>
        </authorList>
    </citation>
    <scope>NUCLEOTIDE SEQUENCE [LARGE SCALE GENOMIC DNA]</scope>
    <source>
        <strain evidence="7">YNK0</strain>
        <tissue evidence="7">Leaf</tissue>
    </source>
</reference>
<feature type="domain" description="C3H1-type" evidence="6">
    <location>
        <begin position="330"/>
        <end position="356"/>
    </location>
</feature>
<sequence>MGDCEEDLVSKPQEELGLAFHASSTTDPAHTLETFCGEFQNLRKDQRVFEYMNIEVDKFCSIGNVRVILTFCILVFSILKVVNEKEKEREEFPGWLGQIECKYYLGIGGCKFGKACRYNHPREKTVVGPPLELNFLGLPIRLGETECPFYMRTGSCKYGADCRFHHPDPTAVGGCDPPSGYLNGGSVPLCSSASQSAVTSWSSLRISNETGPYMDTSTSYVPVMLSPRQGVHPNPEWNGYQALVYPPERSIHPPSALVVNNLTKQADASRHHQQQMLVEEFPERPGQPDCSYFVKTGDCKYRYGCKFNHPKNRAPKSPVCVLNDKGLPLRPDQDICMHYSRYGICKFGPACRFDHQ</sequence>
<evidence type="ECO:0000256" key="4">
    <source>
        <dbReference type="ARBA" id="ARBA00023125"/>
    </source>
</evidence>
<feature type="zinc finger region" description="C3H1-type" evidence="5">
    <location>
        <begin position="141"/>
        <end position="169"/>
    </location>
</feature>
<dbReference type="InterPro" id="IPR050974">
    <property type="entry name" value="Plant_ZF_CCCH"/>
</dbReference>
<dbReference type="Pfam" id="PF00642">
    <property type="entry name" value="zf-CCCH"/>
    <property type="match status" value="3"/>
</dbReference>
<evidence type="ECO:0000313" key="7">
    <source>
        <dbReference type="EMBL" id="KAF8408361.1"/>
    </source>
</evidence>
<evidence type="ECO:0000259" key="6">
    <source>
        <dbReference type="PROSITE" id="PS50103"/>
    </source>
</evidence>
<evidence type="ECO:0000313" key="8">
    <source>
        <dbReference type="Proteomes" id="UP000655225"/>
    </source>
</evidence>
<dbReference type="PROSITE" id="PS50103">
    <property type="entry name" value="ZF_C3H1"/>
    <property type="match status" value="4"/>
</dbReference>
<proteinExistence type="predicted"/>
<dbReference type="SUPFAM" id="SSF90229">
    <property type="entry name" value="CCCH zinc finger"/>
    <property type="match status" value="3"/>
</dbReference>
<gene>
    <name evidence="7" type="ORF">HHK36_007510</name>
</gene>
<dbReference type="SMART" id="SM00356">
    <property type="entry name" value="ZnF_C3H1"/>
    <property type="match status" value="4"/>
</dbReference>
<evidence type="ECO:0000256" key="2">
    <source>
        <dbReference type="ARBA" id="ARBA00022771"/>
    </source>
</evidence>
<dbReference type="EMBL" id="JABCRI010000004">
    <property type="protein sequence ID" value="KAF8408361.1"/>
    <property type="molecule type" value="Genomic_DNA"/>
</dbReference>
<feature type="domain" description="C3H1-type" evidence="6">
    <location>
        <begin position="141"/>
        <end position="169"/>
    </location>
</feature>
<feature type="zinc finger region" description="C3H1-type" evidence="5">
    <location>
        <begin position="284"/>
        <end position="312"/>
    </location>
</feature>
<accession>A0A835DLU9</accession>
<dbReference type="Proteomes" id="UP000655225">
    <property type="component" value="Unassembled WGS sequence"/>
</dbReference>
<dbReference type="Gene3D" id="4.10.1000.10">
    <property type="entry name" value="Zinc finger, CCCH-type"/>
    <property type="match status" value="2"/>
</dbReference>
<keyword evidence="3 5" id="KW-0862">Zinc</keyword>
<dbReference type="GO" id="GO:0003677">
    <property type="term" value="F:DNA binding"/>
    <property type="evidence" value="ECO:0007669"/>
    <property type="project" value="UniProtKB-KW"/>
</dbReference>
<feature type="zinc finger region" description="C3H1-type" evidence="5">
    <location>
        <begin position="330"/>
        <end position="356"/>
    </location>
</feature>
<dbReference type="PANTHER" id="PTHR12506">
    <property type="entry name" value="PROTEIN PHOSPHATASE RELATED"/>
    <property type="match status" value="1"/>
</dbReference>
<dbReference type="InterPro" id="IPR000571">
    <property type="entry name" value="Znf_CCCH"/>
</dbReference>
<dbReference type="InterPro" id="IPR036855">
    <property type="entry name" value="Znf_CCCH_sf"/>
</dbReference>
<dbReference type="PANTHER" id="PTHR12506:SF20">
    <property type="entry name" value="ZINC FINGER CCCH DOMAIN-CONTAINING PROTEIN 67"/>
    <property type="match status" value="1"/>
</dbReference>
<organism evidence="7 8">
    <name type="scientific">Tetracentron sinense</name>
    <name type="common">Spur-leaf</name>
    <dbReference type="NCBI Taxonomy" id="13715"/>
    <lineage>
        <taxon>Eukaryota</taxon>
        <taxon>Viridiplantae</taxon>
        <taxon>Streptophyta</taxon>
        <taxon>Embryophyta</taxon>
        <taxon>Tracheophyta</taxon>
        <taxon>Spermatophyta</taxon>
        <taxon>Magnoliopsida</taxon>
        <taxon>Trochodendrales</taxon>
        <taxon>Trochodendraceae</taxon>
        <taxon>Tetracentron</taxon>
    </lineage>
</organism>
<evidence type="ECO:0000256" key="1">
    <source>
        <dbReference type="ARBA" id="ARBA00022723"/>
    </source>
</evidence>
<protein>
    <recommendedName>
        <fullName evidence="6">C3H1-type domain-containing protein</fullName>
    </recommendedName>
</protein>
<evidence type="ECO:0000256" key="3">
    <source>
        <dbReference type="ARBA" id="ARBA00022833"/>
    </source>
</evidence>
<dbReference type="AlphaFoldDB" id="A0A835DLU9"/>
<keyword evidence="1 5" id="KW-0479">Metal-binding</keyword>
<dbReference type="GO" id="GO:0003729">
    <property type="term" value="F:mRNA binding"/>
    <property type="evidence" value="ECO:0007669"/>
    <property type="project" value="TreeGrafter"/>
</dbReference>
<comment type="caution">
    <text evidence="7">The sequence shown here is derived from an EMBL/GenBank/DDBJ whole genome shotgun (WGS) entry which is preliminary data.</text>
</comment>
<evidence type="ECO:0000256" key="5">
    <source>
        <dbReference type="PROSITE-ProRule" id="PRU00723"/>
    </source>
</evidence>
<dbReference type="Pfam" id="PF14608">
    <property type="entry name" value="zf-CCCH_2"/>
    <property type="match status" value="1"/>
</dbReference>
<feature type="domain" description="C3H1-type" evidence="6">
    <location>
        <begin position="284"/>
        <end position="312"/>
    </location>
</feature>
<dbReference type="GO" id="GO:0008270">
    <property type="term" value="F:zinc ion binding"/>
    <property type="evidence" value="ECO:0007669"/>
    <property type="project" value="UniProtKB-KW"/>
</dbReference>
<feature type="zinc finger region" description="C3H1-type" evidence="5">
    <location>
        <begin position="95"/>
        <end position="123"/>
    </location>
</feature>
<keyword evidence="4" id="KW-0238">DNA-binding</keyword>
<dbReference type="OrthoDB" id="411372at2759"/>
<feature type="domain" description="C3H1-type" evidence="6">
    <location>
        <begin position="95"/>
        <end position="123"/>
    </location>
</feature>